<dbReference type="RefSeq" id="XP_056526114.1">
    <property type="nucleotide sequence ID" value="XM_056660948.1"/>
</dbReference>
<keyword evidence="2" id="KW-0238">DNA-binding</keyword>
<evidence type="ECO:0000256" key="4">
    <source>
        <dbReference type="SAM" id="MobiDB-lite"/>
    </source>
</evidence>
<evidence type="ECO:0000313" key="6">
    <source>
        <dbReference type="EMBL" id="KAJ5145640.1"/>
    </source>
</evidence>
<feature type="compositionally biased region" description="Polar residues" evidence="4">
    <location>
        <begin position="379"/>
        <end position="392"/>
    </location>
</feature>
<reference evidence="6" key="2">
    <citation type="journal article" date="2023" name="IMA Fungus">
        <title>Comparative genomic study of the Penicillium genus elucidates a diverse pangenome and 15 lateral gene transfer events.</title>
        <authorList>
            <person name="Petersen C."/>
            <person name="Sorensen T."/>
            <person name="Nielsen M.R."/>
            <person name="Sondergaard T.E."/>
            <person name="Sorensen J.L."/>
            <person name="Fitzpatrick D.A."/>
            <person name="Frisvad J.C."/>
            <person name="Nielsen K.L."/>
        </authorList>
    </citation>
    <scope>NUCLEOTIDE SEQUENCE</scope>
    <source>
        <strain evidence="6">IBT 22155</strain>
    </source>
</reference>
<feature type="region of interest" description="Disordered" evidence="4">
    <location>
        <begin position="103"/>
        <end position="125"/>
    </location>
</feature>
<comment type="subcellular location">
    <subcellularLocation>
        <location evidence="1">Nucleus</location>
    </subcellularLocation>
</comment>
<dbReference type="Pfam" id="PF03221">
    <property type="entry name" value="HTH_Tnp_Tc5"/>
    <property type="match status" value="1"/>
</dbReference>
<dbReference type="InterPro" id="IPR007889">
    <property type="entry name" value="HTH_Psq"/>
</dbReference>
<feature type="region of interest" description="Disordered" evidence="4">
    <location>
        <begin position="451"/>
        <end position="481"/>
    </location>
</feature>
<feature type="domain" description="HTH CENPB-type" evidence="5">
    <location>
        <begin position="60"/>
        <end position="140"/>
    </location>
</feature>
<evidence type="ECO:0000313" key="7">
    <source>
        <dbReference type="Proteomes" id="UP001149079"/>
    </source>
</evidence>
<dbReference type="OrthoDB" id="4207519at2759"/>
<evidence type="ECO:0000259" key="5">
    <source>
        <dbReference type="PROSITE" id="PS51253"/>
    </source>
</evidence>
<dbReference type="InterPro" id="IPR050863">
    <property type="entry name" value="CenT-Element_Derived"/>
</dbReference>
<organism evidence="6 7">
    <name type="scientific">Penicillium bovifimosum</name>
    <dbReference type="NCBI Taxonomy" id="126998"/>
    <lineage>
        <taxon>Eukaryota</taxon>
        <taxon>Fungi</taxon>
        <taxon>Dikarya</taxon>
        <taxon>Ascomycota</taxon>
        <taxon>Pezizomycotina</taxon>
        <taxon>Eurotiomycetes</taxon>
        <taxon>Eurotiomycetidae</taxon>
        <taxon>Eurotiales</taxon>
        <taxon>Aspergillaceae</taxon>
        <taxon>Penicillium</taxon>
    </lineage>
</organism>
<dbReference type="SMART" id="SM00674">
    <property type="entry name" value="CENPB"/>
    <property type="match status" value="1"/>
</dbReference>
<dbReference type="InterPro" id="IPR009057">
    <property type="entry name" value="Homeodomain-like_sf"/>
</dbReference>
<dbReference type="Gene3D" id="1.10.10.60">
    <property type="entry name" value="Homeodomain-like"/>
    <property type="match status" value="1"/>
</dbReference>
<proteinExistence type="predicted"/>
<dbReference type="Pfam" id="PF03184">
    <property type="entry name" value="DDE_1"/>
    <property type="match status" value="1"/>
</dbReference>
<dbReference type="PROSITE" id="PS51253">
    <property type="entry name" value="HTH_CENPB"/>
    <property type="match status" value="1"/>
</dbReference>
<dbReference type="EMBL" id="JAPQKL010000001">
    <property type="protein sequence ID" value="KAJ5145640.1"/>
    <property type="molecule type" value="Genomic_DNA"/>
</dbReference>
<comment type="caution">
    <text evidence="6">The sequence shown here is derived from an EMBL/GenBank/DDBJ whole genome shotgun (WGS) entry which is preliminary data.</text>
</comment>
<sequence>MPPIRGKKAQKSVDQEGKILLAIKAIKNGRATSVSAAARFFEVPRSTLQAQLKGRTSWCETRSPRLKLTQLEEETIQDWLISMDNRGAALTIAMLRDMANLLLRNRGDDPPPPPPPPQPQTVSKNWPTQFIKRHPLLSSRYSRKYDYQRAVLEDPNVIIEWFKLVEKTIAQYGITSDDIYNFDESGFAMGVSATTKVITQSVYTGRRGVLQPGNREWVTVVETICASGRALPPYVIFKGKRIMERWLSDLPTHWTVNDTSFRNHLTPEFDKIGQENDIVPIRMPPHASHLLQPLDVGCFAVLKRSYGGRVAEYTRLGIDSIEKNDFLQIFPEARNDAFKEPIVKSAFAATGLVPLDPDRVLSKLTMRLQSPRLPDRPVSQGSTSGSNISTGVPRTAKQLAKRKARIDSGLSSAADKINSPTKADLQQYHNMAVKLVHGVVCLRDKLERSLDANRKQNKKKSLSNKQLVHKGSITANPAPPTDNPTLSLHSLFYPLCAGKSPVLRVVIKGIR</sequence>
<dbReference type="InterPro" id="IPR004875">
    <property type="entry name" value="DDE_SF_endonuclease_dom"/>
</dbReference>
<dbReference type="PANTHER" id="PTHR19303:SF62">
    <property type="entry name" value="HTH CENPB-TYPE DOMAIN-CONTAINING PROTEIN-RELATED"/>
    <property type="match status" value="1"/>
</dbReference>
<gene>
    <name evidence="6" type="ORF">N7515_000204</name>
</gene>
<reference evidence="6" key="1">
    <citation type="submission" date="2022-11" db="EMBL/GenBank/DDBJ databases">
        <authorList>
            <person name="Petersen C."/>
        </authorList>
    </citation>
    <scope>NUCLEOTIDE SEQUENCE</scope>
    <source>
        <strain evidence="6">IBT 22155</strain>
    </source>
</reference>
<protein>
    <recommendedName>
        <fullName evidence="5">HTH CENPB-type domain-containing protein</fullName>
    </recommendedName>
</protein>
<evidence type="ECO:0000256" key="2">
    <source>
        <dbReference type="ARBA" id="ARBA00023125"/>
    </source>
</evidence>
<dbReference type="Pfam" id="PF05225">
    <property type="entry name" value="HTH_psq"/>
    <property type="match status" value="1"/>
</dbReference>
<dbReference type="SUPFAM" id="SSF46689">
    <property type="entry name" value="Homeodomain-like"/>
    <property type="match status" value="1"/>
</dbReference>
<dbReference type="GO" id="GO:0003677">
    <property type="term" value="F:DNA binding"/>
    <property type="evidence" value="ECO:0007669"/>
    <property type="project" value="UniProtKB-KW"/>
</dbReference>
<dbReference type="GeneID" id="81400118"/>
<feature type="compositionally biased region" description="Pro residues" evidence="4">
    <location>
        <begin position="110"/>
        <end position="119"/>
    </location>
</feature>
<feature type="region of interest" description="Disordered" evidence="4">
    <location>
        <begin position="371"/>
        <end position="394"/>
    </location>
</feature>
<dbReference type="GO" id="GO:0005634">
    <property type="term" value="C:nucleus"/>
    <property type="evidence" value="ECO:0007669"/>
    <property type="project" value="UniProtKB-SubCell"/>
</dbReference>
<dbReference type="AlphaFoldDB" id="A0A9W9HEZ0"/>
<dbReference type="Proteomes" id="UP001149079">
    <property type="component" value="Unassembled WGS sequence"/>
</dbReference>
<name>A0A9W9HEZ0_9EURO</name>
<keyword evidence="3" id="KW-0539">Nucleus</keyword>
<dbReference type="PANTHER" id="PTHR19303">
    <property type="entry name" value="TRANSPOSON"/>
    <property type="match status" value="1"/>
</dbReference>
<evidence type="ECO:0000256" key="3">
    <source>
        <dbReference type="ARBA" id="ARBA00023242"/>
    </source>
</evidence>
<dbReference type="InterPro" id="IPR006600">
    <property type="entry name" value="HTH_CenpB_DNA-bd_dom"/>
</dbReference>
<evidence type="ECO:0000256" key="1">
    <source>
        <dbReference type="ARBA" id="ARBA00004123"/>
    </source>
</evidence>
<accession>A0A9W9HEZ0</accession>
<keyword evidence="7" id="KW-1185">Reference proteome</keyword>